<evidence type="ECO:0000256" key="1">
    <source>
        <dbReference type="ARBA" id="ARBA00004561"/>
    </source>
</evidence>
<sequence length="190" mass="18650">MTINFKKTLVSGLVAASLAAVSGSALAVSTPVDVPVTFTGTILDNTCDTVSVGDAGIVAFGTISQSDFGSSGIGAVGATKTFTIDFTNCGTAADDVDVWFVGATTNTINALDNPTAVGNSENVGVQVYGGTGAATLLKSNDVTAKASYTGALTAGGTGSVDLVAKVVQTTATTPTLGALNASGTLVVQYP</sequence>
<gene>
    <name evidence="7" type="ORF">SB6422_05545</name>
</gene>
<dbReference type="Proteomes" id="UP000317374">
    <property type="component" value="Unassembled WGS sequence"/>
</dbReference>
<dbReference type="PANTHER" id="PTHR33420:SF12">
    <property type="entry name" value="FIMBRIN-LIKE PROTEIN FIMI-RELATED"/>
    <property type="match status" value="1"/>
</dbReference>
<comment type="subcellular location">
    <subcellularLocation>
        <location evidence="1">Fimbrium</location>
    </subcellularLocation>
</comment>
<dbReference type="AlphaFoldDB" id="A0A564JGM8"/>
<dbReference type="RefSeq" id="WP_142513212.1">
    <property type="nucleotide sequence ID" value="NZ_CABGGW010000016.1"/>
</dbReference>
<dbReference type="PANTHER" id="PTHR33420">
    <property type="entry name" value="FIMBRIAL SUBUNIT ELFA-RELATED"/>
    <property type="match status" value="1"/>
</dbReference>
<organism evidence="7 8">
    <name type="scientific">Klebsiella huaxiensis</name>
    <dbReference type="NCBI Taxonomy" id="2153354"/>
    <lineage>
        <taxon>Bacteria</taxon>
        <taxon>Pseudomonadati</taxon>
        <taxon>Pseudomonadota</taxon>
        <taxon>Gammaproteobacteria</taxon>
        <taxon>Enterobacterales</taxon>
        <taxon>Enterobacteriaceae</taxon>
        <taxon>Klebsiella/Raoultella group</taxon>
        <taxon>Klebsiella</taxon>
    </lineage>
</organism>
<evidence type="ECO:0000256" key="4">
    <source>
        <dbReference type="ARBA" id="ARBA00023263"/>
    </source>
</evidence>
<proteinExistence type="inferred from homology"/>
<dbReference type="Pfam" id="PF00419">
    <property type="entry name" value="Fimbrial"/>
    <property type="match status" value="1"/>
</dbReference>
<evidence type="ECO:0000256" key="5">
    <source>
        <dbReference type="SAM" id="SignalP"/>
    </source>
</evidence>
<evidence type="ECO:0000256" key="3">
    <source>
        <dbReference type="ARBA" id="ARBA00022729"/>
    </source>
</evidence>
<keyword evidence="3 5" id="KW-0732">Signal</keyword>
<feature type="chain" id="PRO_5022073102" description="Fimbrial-type adhesion domain-containing protein" evidence="5">
    <location>
        <begin position="28"/>
        <end position="190"/>
    </location>
</feature>
<reference evidence="7 8" key="1">
    <citation type="submission" date="2019-07" db="EMBL/GenBank/DDBJ databases">
        <authorList>
            <person name="Brisse S."/>
            <person name="Rodrigues C."/>
            <person name="Thorpe H."/>
        </authorList>
    </citation>
    <scope>NUCLEOTIDE SEQUENCE [LARGE SCALE GENOMIC DNA]</scope>
    <source>
        <strain evidence="7">SB6422</strain>
    </source>
</reference>
<keyword evidence="4" id="KW-0281">Fimbrium</keyword>
<feature type="domain" description="Fimbrial-type adhesion" evidence="6">
    <location>
        <begin position="37"/>
        <end position="189"/>
    </location>
</feature>
<dbReference type="Gene3D" id="2.60.40.1090">
    <property type="entry name" value="Fimbrial-type adhesion domain"/>
    <property type="match status" value="1"/>
</dbReference>
<evidence type="ECO:0000313" key="7">
    <source>
        <dbReference type="EMBL" id="VUS56866.1"/>
    </source>
</evidence>
<evidence type="ECO:0000259" key="6">
    <source>
        <dbReference type="Pfam" id="PF00419"/>
    </source>
</evidence>
<comment type="similarity">
    <text evidence="2">Belongs to the fimbrial protein family.</text>
</comment>
<accession>A0A564JGM8</accession>
<name>A0A564JGM8_9ENTR</name>
<dbReference type="InterPro" id="IPR036937">
    <property type="entry name" value="Adhesion_dom_fimbrial_sf"/>
</dbReference>
<dbReference type="InterPro" id="IPR008966">
    <property type="entry name" value="Adhesion_dom_sf"/>
</dbReference>
<evidence type="ECO:0000313" key="8">
    <source>
        <dbReference type="Proteomes" id="UP000317374"/>
    </source>
</evidence>
<dbReference type="OrthoDB" id="6613331at2"/>
<dbReference type="GO" id="GO:0009289">
    <property type="term" value="C:pilus"/>
    <property type="evidence" value="ECO:0007669"/>
    <property type="project" value="UniProtKB-SubCell"/>
</dbReference>
<dbReference type="InterPro" id="IPR050263">
    <property type="entry name" value="Bact_Fimbrial_Adh_Pro"/>
</dbReference>
<protein>
    <recommendedName>
        <fullName evidence="6">Fimbrial-type adhesion domain-containing protein</fullName>
    </recommendedName>
</protein>
<evidence type="ECO:0000256" key="2">
    <source>
        <dbReference type="ARBA" id="ARBA00006671"/>
    </source>
</evidence>
<dbReference type="EMBL" id="CABGGW010000016">
    <property type="protein sequence ID" value="VUS56866.1"/>
    <property type="molecule type" value="Genomic_DNA"/>
</dbReference>
<feature type="signal peptide" evidence="5">
    <location>
        <begin position="1"/>
        <end position="27"/>
    </location>
</feature>
<dbReference type="SUPFAM" id="SSF49401">
    <property type="entry name" value="Bacterial adhesins"/>
    <property type="match status" value="1"/>
</dbReference>
<dbReference type="InterPro" id="IPR000259">
    <property type="entry name" value="Adhesion_dom_fimbrial"/>
</dbReference>
<dbReference type="GO" id="GO:0043709">
    <property type="term" value="P:cell adhesion involved in single-species biofilm formation"/>
    <property type="evidence" value="ECO:0007669"/>
    <property type="project" value="TreeGrafter"/>
</dbReference>